<sequence length="99" mass="11163">MTSDPALSLRVSRLENDTQALYELVTDIKTVQDDHTRRLDGIDTRLDGIDTRLDGMDARFDGMDARFDGMDARFDGMDARFDGIDSVLAEVLRRLPEPS</sequence>
<gene>
    <name evidence="1" type="ORF">GCM10009668_00770</name>
</gene>
<accession>A0ABP4E319</accession>
<dbReference type="RefSeq" id="WP_343990035.1">
    <property type="nucleotide sequence ID" value="NZ_BAAALG010000001.1"/>
</dbReference>
<name>A0ABP4E319_9ACTN</name>
<evidence type="ECO:0000313" key="2">
    <source>
        <dbReference type="Proteomes" id="UP001501581"/>
    </source>
</evidence>
<evidence type="ECO:0008006" key="3">
    <source>
        <dbReference type="Google" id="ProtNLM"/>
    </source>
</evidence>
<dbReference type="Proteomes" id="UP001501581">
    <property type="component" value="Unassembled WGS sequence"/>
</dbReference>
<keyword evidence="2" id="KW-1185">Reference proteome</keyword>
<proteinExistence type="predicted"/>
<protein>
    <recommendedName>
        <fullName evidence="3">t-SNARE coiled-coil homology domain-containing protein</fullName>
    </recommendedName>
</protein>
<reference evidence="2" key="1">
    <citation type="journal article" date="2019" name="Int. J. Syst. Evol. Microbiol.">
        <title>The Global Catalogue of Microorganisms (GCM) 10K type strain sequencing project: providing services to taxonomists for standard genome sequencing and annotation.</title>
        <authorList>
            <consortium name="The Broad Institute Genomics Platform"/>
            <consortium name="The Broad Institute Genome Sequencing Center for Infectious Disease"/>
            <person name="Wu L."/>
            <person name="Ma J."/>
        </authorList>
    </citation>
    <scope>NUCLEOTIDE SEQUENCE [LARGE SCALE GENOMIC DNA]</scope>
    <source>
        <strain evidence="2">JCM 13008</strain>
    </source>
</reference>
<dbReference type="SUPFAM" id="SSF57997">
    <property type="entry name" value="Tropomyosin"/>
    <property type="match status" value="1"/>
</dbReference>
<organism evidence="1 2">
    <name type="scientific">Nocardioides dubius</name>
    <dbReference type="NCBI Taxonomy" id="317019"/>
    <lineage>
        <taxon>Bacteria</taxon>
        <taxon>Bacillati</taxon>
        <taxon>Actinomycetota</taxon>
        <taxon>Actinomycetes</taxon>
        <taxon>Propionibacteriales</taxon>
        <taxon>Nocardioidaceae</taxon>
        <taxon>Nocardioides</taxon>
    </lineage>
</organism>
<evidence type="ECO:0000313" key="1">
    <source>
        <dbReference type="EMBL" id="GAA1090149.1"/>
    </source>
</evidence>
<dbReference type="EMBL" id="BAAALG010000001">
    <property type="protein sequence ID" value="GAA1090149.1"/>
    <property type="molecule type" value="Genomic_DNA"/>
</dbReference>
<comment type="caution">
    <text evidence="1">The sequence shown here is derived from an EMBL/GenBank/DDBJ whole genome shotgun (WGS) entry which is preliminary data.</text>
</comment>
<dbReference type="Gene3D" id="1.20.5.110">
    <property type="match status" value="2"/>
</dbReference>